<reference evidence="2" key="1">
    <citation type="submission" date="2022-11" db="UniProtKB">
        <authorList>
            <consortium name="WormBaseParasite"/>
        </authorList>
    </citation>
    <scope>IDENTIFICATION</scope>
</reference>
<organism evidence="1 2">
    <name type="scientific">Parascaris equorum</name>
    <name type="common">Equine roundworm</name>
    <dbReference type="NCBI Taxonomy" id="6256"/>
    <lineage>
        <taxon>Eukaryota</taxon>
        <taxon>Metazoa</taxon>
        <taxon>Ecdysozoa</taxon>
        <taxon>Nematoda</taxon>
        <taxon>Chromadorea</taxon>
        <taxon>Rhabditida</taxon>
        <taxon>Spirurina</taxon>
        <taxon>Ascaridomorpha</taxon>
        <taxon>Ascaridoidea</taxon>
        <taxon>Ascarididae</taxon>
        <taxon>Parascaris</taxon>
    </lineage>
</organism>
<keyword evidence="1" id="KW-1185">Reference proteome</keyword>
<protein>
    <submittedName>
        <fullName evidence="2">Uncharacterized protein</fullName>
    </submittedName>
</protein>
<name>A0A914RRE5_PAREQ</name>
<accession>A0A914RRE5</accession>
<proteinExistence type="predicted"/>
<dbReference type="WBParaSite" id="PEQ_0000451401-mRNA-1">
    <property type="protein sequence ID" value="PEQ_0000451401-mRNA-1"/>
    <property type="gene ID" value="PEQ_0000451401"/>
</dbReference>
<evidence type="ECO:0000313" key="1">
    <source>
        <dbReference type="Proteomes" id="UP000887564"/>
    </source>
</evidence>
<dbReference type="Proteomes" id="UP000887564">
    <property type="component" value="Unplaced"/>
</dbReference>
<evidence type="ECO:0000313" key="2">
    <source>
        <dbReference type="WBParaSite" id="PEQ_0000451401-mRNA-1"/>
    </source>
</evidence>
<dbReference type="AlphaFoldDB" id="A0A914RRE5"/>
<sequence>MHLSVAILTFSYPKNSTHVKRSQHSRLNCFMGT</sequence>